<dbReference type="SUPFAM" id="SSF53448">
    <property type="entry name" value="Nucleotide-diphospho-sugar transferases"/>
    <property type="match status" value="1"/>
</dbReference>
<proteinExistence type="predicted"/>
<dbReference type="AlphaFoldDB" id="A0A5K7YWN5"/>
<evidence type="ECO:0008006" key="3">
    <source>
        <dbReference type="Google" id="ProtNLM"/>
    </source>
</evidence>
<sequence length="243" mass="28562">MSMTIGVTWARGKGSTLPGKNKYPVLGKPLIHYPLTELKKSGTVDYHYVFTEDDKIADTALETGWRVVPRPRYLISYNDKEFSLQKAWKIIAEHVASDLNLDIPKFNGNWGSAFRLLSDYSFSMNCNNCMVRSKTYQGMFRTMKENKLPMVVPAARSYEQLMLAHEEGYLFPVWNDPGLNRQYYPKTYKPLLNTFFQNPRLTVTGRPMRYYYEIEEIESMDVHTEFDIDFIEYYLQTHPDYFE</sequence>
<accession>A0A5K7YWN5</accession>
<dbReference type="Gene3D" id="3.90.550.10">
    <property type="entry name" value="Spore Coat Polysaccharide Biosynthesis Protein SpsA, Chain A"/>
    <property type="match status" value="1"/>
</dbReference>
<dbReference type="Proteomes" id="UP000427769">
    <property type="component" value="Chromosome"/>
</dbReference>
<dbReference type="EMBL" id="AP021875">
    <property type="protein sequence ID" value="BBO73746.1"/>
    <property type="molecule type" value="Genomic_DNA"/>
</dbReference>
<dbReference type="Pfam" id="PF02348">
    <property type="entry name" value="CTP_transf_3"/>
    <property type="match status" value="1"/>
</dbReference>
<dbReference type="InterPro" id="IPR003329">
    <property type="entry name" value="Cytidylyl_trans"/>
</dbReference>
<dbReference type="RefSeq" id="WP_155302826.1">
    <property type="nucleotide sequence ID" value="NZ_AP021875.1"/>
</dbReference>
<keyword evidence="2" id="KW-1185">Reference proteome</keyword>
<dbReference type="OrthoDB" id="9805604at2"/>
<protein>
    <recommendedName>
        <fullName evidence="3">Acylneuraminate cytidylyltransferase</fullName>
    </recommendedName>
</protein>
<organism evidence="1 2">
    <name type="scientific">Desulfosarcina widdelii</name>
    <dbReference type="NCBI Taxonomy" id="947919"/>
    <lineage>
        <taxon>Bacteria</taxon>
        <taxon>Pseudomonadati</taxon>
        <taxon>Thermodesulfobacteriota</taxon>
        <taxon>Desulfobacteria</taxon>
        <taxon>Desulfobacterales</taxon>
        <taxon>Desulfosarcinaceae</taxon>
        <taxon>Desulfosarcina</taxon>
    </lineage>
</organism>
<dbReference type="InterPro" id="IPR029044">
    <property type="entry name" value="Nucleotide-diphossugar_trans"/>
</dbReference>
<evidence type="ECO:0000313" key="2">
    <source>
        <dbReference type="Proteomes" id="UP000427769"/>
    </source>
</evidence>
<name>A0A5K7YWN5_9BACT</name>
<evidence type="ECO:0000313" key="1">
    <source>
        <dbReference type="EMBL" id="BBO73746.1"/>
    </source>
</evidence>
<dbReference type="KEGG" id="dwd:DSCW_11630"/>
<reference evidence="1 2" key="1">
    <citation type="submission" date="2019-11" db="EMBL/GenBank/DDBJ databases">
        <title>Comparative genomics of hydrocarbon-degrading Desulfosarcina strains.</title>
        <authorList>
            <person name="Watanabe M."/>
            <person name="Kojima H."/>
            <person name="Fukui M."/>
        </authorList>
    </citation>
    <scope>NUCLEOTIDE SEQUENCE [LARGE SCALE GENOMIC DNA]</scope>
    <source>
        <strain evidence="1 2">PP31</strain>
    </source>
</reference>
<gene>
    <name evidence="1" type="ORF">DSCW_11630</name>
</gene>